<dbReference type="InterPro" id="IPR000060">
    <property type="entry name" value="BCCT_transptr"/>
</dbReference>
<feature type="transmembrane region" description="Helical" evidence="8">
    <location>
        <begin position="407"/>
        <end position="426"/>
    </location>
</feature>
<dbReference type="EMBL" id="BMHA01000001">
    <property type="protein sequence ID" value="GGI02760.1"/>
    <property type="molecule type" value="Genomic_DNA"/>
</dbReference>
<feature type="transmembrane region" description="Helical" evidence="8">
    <location>
        <begin position="356"/>
        <end position="381"/>
    </location>
</feature>
<evidence type="ECO:0000256" key="1">
    <source>
        <dbReference type="ARBA" id="ARBA00004651"/>
    </source>
</evidence>
<keyword evidence="3" id="KW-0813">Transport</keyword>
<dbReference type="PROSITE" id="PS01303">
    <property type="entry name" value="BCCT"/>
    <property type="match status" value="1"/>
</dbReference>
<comment type="caution">
    <text evidence="9">The sequence shown here is derived from an EMBL/GenBank/DDBJ whole genome shotgun (WGS) entry which is preliminary data.</text>
</comment>
<dbReference type="GO" id="GO:0005886">
    <property type="term" value="C:plasma membrane"/>
    <property type="evidence" value="ECO:0007669"/>
    <property type="project" value="UniProtKB-SubCell"/>
</dbReference>
<dbReference type="GO" id="GO:0022857">
    <property type="term" value="F:transmembrane transporter activity"/>
    <property type="evidence" value="ECO:0007669"/>
    <property type="project" value="InterPro"/>
</dbReference>
<feature type="transmembrane region" description="Helical" evidence="8">
    <location>
        <begin position="96"/>
        <end position="116"/>
    </location>
</feature>
<evidence type="ECO:0000256" key="2">
    <source>
        <dbReference type="ARBA" id="ARBA00005658"/>
    </source>
</evidence>
<protein>
    <submittedName>
        <fullName evidence="9">Choline transporter</fullName>
    </submittedName>
</protein>
<evidence type="ECO:0000256" key="8">
    <source>
        <dbReference type="SAM" id="Phobius"/>
    </source>
</evidence>
<feature type="transmembrane region" description="Helical" evidence="8">
    <location>
        <begin position="453"/>
        <end position="472"/>
    </location>
</feature>
<keyword evidence="7 8" id="KW-0472">Membrane</keyword>
<dbReference type="PANTHER" id="PTHR30047:SF7">
    <property type="entry name" value="HIGH-AFFINITY CHOLINE TRANSPORT PROTEIN"/>
    <property type="match status" value="1"/>
</dbReference>
<feature type="transmembrane region" description="Helical" evidence="8">
    <location>
        <begin position="268"/>
        <end position="292"/>
    </location>
</feature>
<keyword evidence="4" id="KW-1003">Cell membrane</keyword>
<evidence type="ECO:0000256" key="7">
    <source>
        <dbReference type="ARBA" id="ARBA00023136"/>
    </source>
</evidence>
<evidence type="ECO:0000256" key="4">
    <source>
        <dbReference type="ARBA" id="ARBA00022475"/>
    </source>
</evidence>
<feature type="transmembrane region" description="Helical" evidence="8">
    <location>
        <begin position="151"/>
        <end position="169"/>
    </location>
</feature>
<feature type="transmembrane region" description="Helical" evidence="8">
    <location>
        <begin position="56"/>
        <end position="76"/>
    </location>
</feature>
<reference evidence="9" key="1">
    <citation type="journal article" date="2014" name="Int. J. Syst. Evol. Microbiol.">
        <title>Complete genome sequence of Corynebacterium casei LMG S-19264T (=DSM 44701T), isolated from a smear-ripened cheese.</title>
        <authorList>
            <consortium name="US DOE Joint Genome Institute (JGI-PGF)"/>
            <person name="Walter F."/>
            <person name="Albersmeier A."/>
            <person name="Kalinowski J."/>
            <person name="Ruckert C."/>
        </authorList>
    </citation>
    <scope>NUCLEOTIDE SEQUENCE</scope>
    <source>
        <strain evidence="9">CGMCC 1.14988</strain>
    </source>
</reference>
<dbReference type="InterPro" id="IPR018093">
    <property type="entry name" value="BCCT_CS"/>
</dbReference>
<dbReference type="AlphaFoldDB" id="A0A8J3A4Z3"/>
<dbReference type="NCBIfam" id="TIGR00842">
    <property type="entry name" value="bcct"/>
    <property type="match status" value="1"/>
</dbReference>
<evidence type="ECO:0000256" key="3">
    <source>
        <dbReference type="ARBA" id="ARBA00022448"/>
    </source>
</evidence>
<reference evidence="9" key="2">
    <citation type="submission" date="2020-09" db="EMBL/GenBank/DDBJ databases">
        <authorList>
            <person name="Sun Q."/>
            <person name="Zhou Y."/>
        </authorList>
    </citation>
    <scope>NUCLEOTIDE SEQUENCE</scope>
    <source>
        <strain evidence="9">CGMCC 1.14988</strain>
    </source>
</reference>
<keyword evidence="10" id="KW-1185">Reference proteome</keyword>
<dbReference type="Proteomes" id="UP000650511">
    <property type="component" value="Unassembled WGS sequence"/>
</dbReference>
<feature type="transmembrane region" description="Helical" evidence="8">
    <location>
        <begin position="326"/>
        <end position="344"/>
    </location>
</feature>
<gene>
    <name evidence="9" type="primary">betT</name>
    <name evidence="9" type="ORF">GCM10011354_01450</name>
</gene>
<name>A0A8J3A4Z3_9ACTN</name>
<evidence type="ECO:0000313" key="10">
    <source>
        <dbReference type="Proteomes" id="UP000650511"/>
    </source>
</evidence>
<feature type="transmembrane region" description="Helical" evidence="8">
    <location>
        <begin position="478"/>
        <end position="498"/>
    </location>
</feature>
<keyword evidence="5 8" id="KW-0812">Transmembrane</keyword>
<keyword evidence="6 8" id="KW-1133">Transmembrane helix</keyword>
<feature type="transmembrane region" description="Helical" evidence="8">
    <location>
        <begin position="235"/>
        <end position="256"/>
    </location>
</feature>
<proteinExistence type="inferred from homology"/>
<organism evidence="9 10">
    <name type="scientific">Egicoccus halophilus</name>
    <dbReference type="NCBI Taxonomy" id="1670830"/>
    <lineage>
        <taxon>Bacteria</taxon>
        <taxon>Bacillati</taxon>
        <taxon>Actinomycetota</taxon>
        <taxon>Nitriliruptoria</taxon>
        <taxon>Egicoccales</taxon>
        <taxon>Egicoccaceae</taxon>
        <taxon>Egicoccus</taxon>
    </lineage>
</organism>
<dbReference type="PANTHER" id="PTHR30047">
    <property type="entry name" value="HIGH-AFFINITY CHOLINE TRANSPORT PROTEIN-RELATED"/>
    <property type="match status" value="1"/>
</dbReference>
<dbReference type="Pfam" id="PF02028">
    <property type="entry name" value="BCCT"/>
    <property type="match status" value="1"/>
</dbReference>
<accession>A0A8J3A4Z3</accession>
<evidence type="ECO:0000256" key="6">
    <source>
        <dbReference type="ARBA" id="ARBA00022989"/>
    </source>
</evidence>
<comment type="subcellular location">
    <subcellularLocation>
        <location evidence="1">Cell membrane</location>
        <topology evidence="1">Multi-pass membrane protein</topology>
    </subcellularLocation>
</comment>
<evidence type="ECO:0000313" key="9">
    <source>
        <dbReference type="EMBL" id="GGI02760.1"/>
    </source>
</evidence>
<evidence type="ECO:0000256" key="5">
    <source>
        <dbReference type="ARBA" id="ARBA00022692"/>
    </source>
</evidence>
<dbReference type="RefSeq" id="WP_130648192.1">
    <property type="nucleotide sequence ID" value="NZ_BMHA01000001.1"/>
</dbReference>
<feature type="transmembrane region" description="Helical" evidence="8">
    <location>
        <begin position="190"/>
        <end position="215"/>
    </location>
</feature>
<sequence>MTSATDEKRSIRETIHPPVFVASAVLILAFVVFAVVAPETAGDTLGAVQGWITDTFGWLFILAVVLFLGFCAWMALGRYAKVRLGPDDSTPDYSTLSWFAMLFAAGMGIGLMYWGVAEPVMFYASDPPRFEPGTTEAARDAMLHAFHHWGFSPWAIYAVIGLGLAYFGFRHDQPLAIRSLFRPLLGDRVEGALGNLIDVTAVVGTMFGVATSLGLGVAQVNAGLNRVFDIEMSVGVQLVLIAIITAVATVSVLSGLDKGIQRLSQFNIVLAALLMGFVLLAGPTLFLVGAFVQNTGAYLGGMAELLSRMGVYAGQEGQDWLGGWTIFYWAWWVSWSPFVGMFIARISRGRTIREFILGVLLVPSVVSFAWFTVFGNAGIFFEEQGAGIDELAAEDSSLALFGLLEQLPLSGIVSVLAVLLVVTFFVTSSDSGSFVIDILTSGGDPDPHPVTRVFWAVTEGLVAAGLLLAGGLGALQAGAVSTGLPFTIVLVLATWSIARGLKQEFAVAPAGQRTGLPPVHMRDATDRERTFRRREQELSQLRDEVTVRERELDVLAREIDLQPEDVDVRDERSGQPRE</sequence>
<feature type="transmembrane region" description="Helical" evidence="8">
    <location>
        <begin position="18"/>
        <end position="36"/>
    </location>
</feature>
<dbReference type="OrthoDB" id="9775735at2"/>
<comment type="similarity">
    <text evidence="2">Belongs to the BCCT transporter (TC 2.A.15) family.</text>
</comment>